<dbReference type="InterPro" id="IPR000719">
    <property type="entry name" value="Prot_kinase_dom"/>
</dbReference>
<reference evidence="2 3" key="1">
    <citation type="journal article" date="2012" name="Proc. Natl. Acad. Sci. U.S.A.">
        <title>Comparative genomics of Ceriporiopsis subvermispora and Phanerochaete chrysosporium provide insight into selective ligninolysis.</title>
        <authorList>
            <person name="Fernandez-Fueyo E."/>
            <person name="Ruiz-Duenas F.J."/>
            <person name="Ferreira P."/>
            <person name="Floudas D."/>
            <person name="Hibbett D.S."/>
            <person name="Canessa P."/>
            <person name="Larrondo L.F."/>
            <person name="James T.Y."/>
            <person name="Seelenfreund D."/>
            <person name="Lobos S."/>
            <person name="Polanco R."/>
            <person name="Tello M."/>
            <person name="Honda Y."/>
            <person name="Watanabe T."/>
            <person name="Watanabe T."/>
            <person name="Ryu J.S."/>
            <person name="Kubicek C.P."/>
            <person name="Schmoll M."/>
            <person name="Gaskell J."/>
            <person name="Hammel K.E."/>
            <person name="St John F.J."/>
            <person name="Vanden Wymelenberg A."/>
            <person name="Sabat G."/>
            <person name="Splinter BonDurant S."/>
            <person name="Syed K."/>
            <person name="Yadav J.S."/>
            <person name="Doddapaneni H."/>
            <person name="Subramanian V."/>
            <person name="Lavin J.L."/>
            <person name="Oguiza J.A."/>
            <person name="Perez G."/>
            <person name="Pisabarro A.G."/>
            <person name="Ramirez L."/>
            <person name="Santoyo F."/>
            <person name="Master E."/>
            <person name="Coutinho P.M."/>
            <person name="Henrissat B."/>
            <person name="Lombard V."/>
            <person name="Magnuson J.K."/>
            <person name="Kuees U."/>
            <person name="Hori C."/>
            <person name="Igarashi K."/>
            <person name="Samejima M."/>
            <person name="Held B.W."/>
            <person name="Barry K.W."/>
            <person name="LaButti K.M."/>
            <person name="Lapidus A."/>
            <person name="Lindquist E.A."/>
            <person name="Lucas S.M."/>
            <person name="Riley R."/>
            <person name="Salamov A.A."/>
            <person name="Hoffmeister D."/>
            <person name="Schwenk D."/>
            <person name="Hadar Y."/>
            <person name="Yarden O."/>
            <person name="de Vries R.P."/>
            <person name="Wiebenga A."/>
            <person name="Stenlid J."/>
            <person name="Eastwood D."/>
            <person name="Grigoriev I.V."/>
            <person name="Berka R.M."/>
            <person name="Blanchette R.A."/>
            <person name="Kersten P."/>
            <person name="Martinez A.T."/>
            <person name="Vicuna R."/>
            <person name="Cullen D."/>
        </authorList>
    </citation>
    <scope>NUCLEOTIDE SEQUENCE [LARGE SCALE GENOMIC DNA]</scope>
    <source>
        <strain evidence="2 3">B</strain>
    </source>
</reference>
<feature type="domain" description="Protein kinase" evidence="1">
    <location>
        <begin position="169"/>
        <end position="440"/>
    </location>
</feature>
<dbReference type="PROSITE" id="PS50011">
    <property type="entry name" value="PROTEIN_KINASE_DOM"/>
    <property type="match status" value="1"/>
</dbReference>
<dbReference type="GO" id="GO:0005524">
    <property type="term" value="F:ATP binding"/>
    <property type="evidence" value="ECO:0007669"/>
    <property type="project" value="InterPro"/>
</dbReference>
<evidence type="ECO:0000313" key="3">
    <source>
        <dbReference type="Proteomes" id="UP000016930"/>
    </source>
</evidence>
<dbReference type="GO" id="GO:0004674">
    <property type="term" value="F:protein serine/threonine kinase activity"/>
    <property type="evidence" value="ECO:0007669"/>
    <property type="project" value="TreeGrafter"/>
</dbReference>
<dbReference type="HOGENOM" id="CLU_000288_7_18_1"/>
<evidence type="ECO:0000313" key="2">
    <source>
        <dbReference type="EMBL" id="EMD36226.1"/>
    </source>
</evidence>
<dbReference type="InterPro" id="IPR001245">
    <property type="entry name" value="Ser-Thr/Tyr_kinase_cat_dom"/>
</dbReference>
<dbReference type="Gene3D" id="1.10.510.10">
    <property type="entry name" value="Transferase(Phosphotransferase) domain 1"/>
    <property type="match status" value="1"/>
</dbReference>
<keyword evidence="3" id="KW-1185">Reference proteome</keyword>
<name>M2RBQ2_CERS8</name>
<dbReference type="Pfam" id="PF07714">
    <property type="entry name" value="PK_Tyr_Ser-Thr"/>
    <property type="match status" value="1"/>
</dbReference>
<dbReference type="Proteomes" id="UP000016930">
    <property type="component" value="Unassembled WGS sequence"/>
</dbReference>
<gene>
    <name evidence="2" type="ORF">CERSUDRAFT_65942</name>
</gene>
<protein>
    <recommendedName>
        <fullName evidence="1">Protein kinase domain-containing protein</fullName>
    </recommendedName>
</protein>
<organism evidence="2 3">
    <name type="scientific">Ceriporiopsis subvermispora (strain B)</name>
    <name type="common">White-rot fungus</name>
    <name type="synonym">Gelatoporia subvermispora</name>
    <dbReference type="NCBI Taxonomy" id="914234"/>
    <lineage>
        <taxon>Eukaryota</taxon>
        <taxon>Fungi</taxon>
        <taxon>Dikarya</taxon>
        <taxon>Basidiomycota</taxon>
        <taxon>Agaricomycotina</taxon>
        <taxon>Agaricomycetes</taxon>
        <taxon>Polyporales</taxon>
        <taxon>Gelatoporiaceae</taxon>
        <taxon>Gelatoporia</taxon>
    </lineage>
</organism>
<proteinExistence type="predicted"/>
<accession>M2RBQ2</accession>
<evidence type="ECO:0000259" key="1">
    <source>
        <dbReference type="PROSITE" id="PS50011"/>
    </source>
</evidence>
<dbReference type="AlphaFoldDB" id="M2RBQ2"/>
<dbReference type="SMART" id="SM00220">
    <property type="entry name" value="S_TKc"/>
    <property type="match status" value="1"/>
</dbReference>
<dbReference type="PANTHER" id="PTHR44329">
    <property type="entry name" value="SERINE/THREONINE-PROTEIN KINASE TNNI3K-RELATED"/>
    <property type="match status" value="1"/>
</dbReference>
<dbReference type="InterPro" id="IPR051681">
    <property type="entry name" value="Ser/Thr_Kinases-Pseudokinases"/>
</dbReference>
<dbReference type="PROSITE" id="PS00108">
    <property type="entry name" value="PROTEIN_KINASE_ST"/>
    <property type="match status" value="1"/>
</dbReference>
<dbReference type="InterPro" id="IPR011009">
    <property type="entry name" value="Kinase-like_dom_sf"/>
</dbReference>
<dbReference type="PANTHER" id="PTHR44329:SF289">
    <property type="entry name" value="SERINE_THREONINE-PROTEIN KINASE VIK"/>
    <property type="match status" value="1"/>
</dbReference>
<dbReference type="EMBL" id="KB445798">
    <property type="protein sequence ID" value="EMD36226.1"/>
    <property type="molecule type" value="Genomic_DNA"/>
</dbReference>
<sequence length="469" mass="51566">MGSLTSPPVEYSSFISKWCHSAPASCSTERLWATGSPESVHSPPWSWSAAADAIDATQLSNKLVSSPFEQEDAVLRVSALSAAPRFSPATETVDRVTLEGLVKSREGVSFLLGLRGEEAASCIEVLDEVIGSTEKSSLKCRCLEVLRKLCGVTGLLPYSFHLSSRSLKRKGRRPEAAGGYADIWRGDYDGREVAVKVFRGYDSSGVPPLDMKALLKEAVVWKHLRHPNIVPFVGIDTEMYPLSLVCEWMPHGTITAYILSDPTADRLKLLKDIAEGLQYLHDMNVVHGDLKGANVLINDKHVACLADFGLATLSHHGKLTTLSVTAWSPRWTAPEVFDPEQFGLTRATLSSQSDIYSWSMVAWEVFSGLLPFHDCGHPGAIPWRVLSGMRPPRPAEALTVGLTDDVWELMQRCWQPDPRVRPRISDVLTCLADAIQHATLARLEGYLTSPLSIVFAESDLHDLFGTNFV</sequence>
<dbReference type="InterPro" id="IPR008271">
    <property type="entry name" value="Ser/Thr_kinase_AS"/>
</dbReference>
<dbReference type="SUPFAM" id="SSF56112">
    <property type="entry name" value="Protein kinase-like (PK-like)"/>
    <property type="match status" value="1"/>
</dbReference>
<dbReference type="PRINTS" id="PR00109">
    <property type="entry name" value="TYRKINASE"/>
</dbReference>
<dbReference type="STRING" id="914234.M2RBQ2"/>
<dbReference type="OrthoDB" id="4062651at2759"/>